<feature type="domain" description="GGDEF" evidence="3">
    <location>
        <begin position="374"/>
        <end position="521"/>
    </location>
</feature>
<dbReference type="InterPro" id="IPR035919">
    <property type="entry name" value="EAL_sf"/>
</dbReference>
<keyword evidence="1" id="KW-1133">Transmembrane helix</keyword>
<feature type="transmembrane region" description="Helical" evidence="1">
    <location>
        <begin position="133"/>
        <end position="158"/>
    </location>
</feature>
<dbReference type="PANTHER" id="PTHR33121">
    <property type="entry name" value="CYCLIC DI-GMP PHOSPHODIESTERASE PDEF"/>
    <property type="match status" value="1"/>
</dbReference>
<evidence type="ECO:0008006" key="6">
    <source>
        <dbReference type="Google" id="ProtNLM"/>
    </source>
</evidence>
<dbReference type="EMBL" id="BAAANY010000009">
    <property type="protein sequence ID" value="GAA1676165.1"/>
    <property type="molecule type" value="Genomic_DNA"/>
</dbReference>
<accession>A0ABP4SVL4</accession>
<reference evidence="5" key="1">
    <citation type="journal article" date="2019" name="Int. J. Syst. Evol. Microbiol.">
        <title>The Global Catalogue of Microorganisms (GCM) 10K type strain sequencing project: providing services to taxonomists for standard genome sequencing and annotation.</title>
        <authorList>
            <consortium name="The Broad Institute Genomics Platform"/>
            <consortium name="The Broad Institute Genome Sequencing Center for Infectious Disease"/>
            <person name="Wu L."/>
            <person name="Ma J."/>
        </authorList>
    </citation>
    <scope>NUCLEOTIDE SEQUENCE [LARGE SCALE GENOMIC DNA]</scope>
    <source>
        <strain evidence="5">JCM 14718</strain>
    </source>
</reference>
<dbReference type="SUPFAM" id="SSF141868">
    <property type="entry name" value="EAL domain-like"/>
    <property type="match status" value="1"/>
</dbReference>
<dbReference type="InterPro" id="IPR000160">
    <property type="entry name" value="GGDEF_dom"/>
</dbReference>
<dbReference type="InterPro" id="IPR029787">
    <property type="entry name" value="Nucleotide_cyclase"/>
</dbReference>
<feature type="transmembrane region" description="Helical" evidence="1">
    <location>
        <begin position="178"/>
        <end position="209"/>
    </location>
</feature>
<comment type="caution">
    <text evidence="4">The sequence shown here is derived from an EMBL/GenBank/DDBJ whole genome shotgun (WGS) entry which is preliminary data.</text>
</comment>
<dbReference type="NCBIfam" id="TIGR00254">
    <property type="entry name" value="GGDEF"/>
    <property type="match status" value="1"/>
</dbReference>
<evidence type="ECO:0000259" key="2">
    <source>
        <dbReference type="PROSITE" id="PS50883"/>
    </source>
</evidence>
<dbReference type="SMART" id="SM00052">
    <property type="entry name" value="EAL"/>
    <property type="match status" value="1"/>
</dbReference>
<dbReference type="InterPro" id="IPR043128">
    <property type="entry name" value="Rev_trsase/Diguanyl_cyclase"/>
</dbReference>
<dbReference type="Proteomes" id="UP001500618">
    <property type="component" value="Unassembled WGS sequence"/>
</dbReference>
<dbReference type="SMART" id="SM00267">
    <property type="entry name" value="GGDEF"/>
    <property type="match status" value="1"/>
</dbReference>
<proteinExistence type="predicted"/>
<dbReference type="Pfam" id="PF00990">
    <property type="entry name" value="GGDEF"/>
    <property type="match status" value="1"/>
</dbReference>
<feature type="transmembrane region" description="Helical" evidence="1">
    <location>
        <begin position="99"/>
        <end position="121"/>
    </location>
</feature>
<feature type="transmembrane region" description="Helical" evidence="1">
    <location>
        <begin position="59"/>
        <end position="87"/>
    </location>
</feature>
<feature type="domain" description="EAL" evidence="2">
    <location>
        <begin position="530"/>
        <end position="785"/>
    </location>
</feature>
<feature type="transmembrane region" description="Helical" evidence="1">
    <location>
        <begin position="30"/>
        <end position="47"/>
    </location>
</feature>
<dbReference type="Gene3D" id="3.20.20.450">
    <property type="entry name" value="EAL domain"/>
    <property type="match status" value="1"/>
</dbReference>
<evidence type="ECO:0000313" key="5">
    <source>
        <dbReference type="Proteomes" id="UP001500618"/>
    </source>
</evidence>
<dbReference type="SUPFAM" id="SSF55073">
    <property type="entry name" value="Nucleotide cyclase"/>
    <property type="match status" value="1"/>
</dbReference>
<dbReference type="CDD" id="cd01949">
    <property type="entry name" value="GGDEF"/>
    <property type="match status" value="1"/>
</dbReference>
<keyword evidence="1" id="KW-0812">Transmembrane</keyword>
<keyword evidence="1" id="KW-0472">Membrane</keyword>
<dbReference type="PANTHER" id="PTHR33121:SF70">
    <property type="entry name" value="SIGNALING PROTEIN YKOW"/>
    <property type="match status" value="1"/>
</dbReference>
<evidence type="ECO:0000259" key="3">
    <source>
        <dbReference type="PROSITE" id="PS50887"/>
    </source>
</evidence>
<dbReference type="PROSITE" id="PS50887">
    <property type="entry name" value="GGDEF"/>
    <property type="match status" value="1"/>
</dbReference>
<dbReference type="Gene3D" id="3.30.70.270">
    <property type="match status" value="1"/>
</dbReference>
<dbReference type="InterPro" id="IPR050706">
    <property type="entry name" value="Cyclic-di-GMP_PDE-like"/>
</dbReference>
<name>A0ABP4SVL4_9ACTN</name>
<organism evidence="4 5">
    <name type="scientific">Fodinicola feengrottensis</name>
    <dbReference type="NCBI Taxonomy" id="435914"/>
    <lineage>
        <taxon>Bacteria</taxon>
        <taxon>Bacillati</taxon>
        <taxon>Actinomycetota</taxon>
        <taxon>Actinomycetes</taxon>
        <taxon>Mycobacteriales</taxon>
        <taxon>Fodinicola</taxon>
    </lineage>
</organism>
<evidence type="ECO:0000313" key="4">
    <source>
        <dbReference type="EMBL" id="GAA1676165.1"/>
    </source>
</evidence>
<dbReference type="InterPro" id="IPR001633">
    <property type="entry name" value="EAL_dom"/>
</dbReference>
<dbReference type="Pfam" id="PF00563">
    <property type="entry name" value="EAL"/>
    <property type="match status" value="1"/>
</dbReference>
<evidence type="ECO:0000256" key="1">
    <source>
        <dbReference type="SAM" id="Phobius"/>
    </source>
</evidence>
<gene>
    <name evidence="4" type="ORF">GCM10009765_26870</name>
</gene>
<sequence>MVGLTVVLGLAVNVAVIALARPSMEFGALWRFGLVVLVAFCVWRWWVPVRIRSHELVYLWSDVAIMTAIAVDSGPLLVTAITLGALLARATVSREPIKIVFQAGQAAISGFVGWIVFHTLVGGPLQVGSIPDLLGLLLAGLALQVVNEALTTAALVFAQGQTVWQVLAGSRGRDQVVLVANLAVGVFMASLTSWAVWTAFLVPLAIGALRYVYSSSVRLQQHEDAFKRLEEVTNALNQLDEAAVLEELVAGSARLFRAEAVEVVLGNGTVVSGTGRGNEQLAAADALPVIVHRPLQAAGEHLGEIRLRFASQVTLTDAEQRTFSTLAAIAGVSIANARQHEQTRQDAILDPLTNLPNRRALMVAINLALAEHPDTVSLLLVDLDRFKDVNDTLGHAAGDRLLQEVSERLTLAVAADGQVYRLGGDEFAILVPGVTPRQLVSIADRMVQRLAVPVRLDIGMASPVAVTVFGSIGVAKAVAAPAASMLTGPGEKVDATELLRRADVAMYRAKGAGGGIDHYDPNSDPTSLQRLLLEPELRTALEDPEQIVVEFQPQLDATTGAPTGAEALVRWRHPVYGVLNADVVIPAVARAGLDTRLTMTVLERALQARNHWLDKYGVDVRVAVNLAPRSVLDRTLPDQIARHLRHHRTTADRLVLELPETVATTDLDAVATVLTALHNLGVQISLDDFGTGGAPLTMLARLPVDEVKIDRSFITEMNRSATSEAIVRATVDLAHSLRLRTVGVGVGNATLDRSLRELGCDAVQGHFYSGPVDADAAGVLLAEANKAAQRRQAADVVRLASVRRRR</sequence>
<protein>
    <recommendedName>
        <fullName evidence="6">EAL domain-containing protein</fullName>
    </recommendedName>
</protein>
<dbReference type="PROSITE" id="PS50883">
    <property type="entry name" value="EAL"/>
    <property type="match status" value="1"/>
</dbReference>
<dbReference type="CDD" id="cd01948">
    <property type="entry name" value="EAL"/>
    <property type="match status" value="1"/>
</dbReference>
<keyword evidence="5" id="KW-1185">Reference proteome</keyword>